<proteinExistence type="predicted"/>
<dbReference type="Proteomes" id="UP001163850">
    <property type="component" value="Unassembled WGS sequence"/>
</dbReference>
<evidence type="ECO:0000313" key="2">
    <source>
        <dbReference type="Proteomes" id="UP001163850"/>
    </source>
</evidence>
<evidence type="ECO:0000313" key="1">
    <source>
        <dbReference type="EMBL" id="KAJ3978332.1"/>
    </source>
</evidence>
<dbReference type="AlphaFoldDB" id="A0AA38PMI7"/>
<reference evidence="1" key="1">
    <citation type="submission" date="2022-08" db="EMBL/GenBank/DDBJ databases">
        <authorList>
            <consortium name="DOE Joint Genome Institute"/>
            <person name="Min B."/>
            <person name="Riley R."/>
            <person name="Sierra-Patev S."/>
            <person name="Naranjo-Ortiz M."/>
            <person name="Looney B."/>
            <person name="Konkel Z."/>
            <person name="Slot J.C."/>
            <person name="Sakamoto Y."/>
            <person name="Steenwyk J.L."/>
            <person name="Rokas A."/>
            <person name="Carro J."/>
            <person name="Camarero S."/>
            <person name="Ferreira P."/>
            <person name="Molpeceres G."/>
            <person name="Ruiz-Duenas F.J."/>
            <person name="Serrano A."/>
            <person name="Henrissat B."/>
            <person name="Drula E."/>
            <person name="Hughes K.W."/>
            <person name="Mata J.L."/>
            <person name="Ishikawa N.K."/>
            <person name="Vargas-Isla R."/>
            <person name="Ushijima S."/>
            <person name="Smith C.A."/>
            <person name="Ahrendt S."/>
            <person name="Andreopoulos W."/>
            <person name="He G."/>
            <person name="Labutti K."/>
            <person name="Lipzen A."/>
            <person name="Ng V."/>
            <person name="Sandor L."/>
            <person name="Barry K."/>
            <person name="Martinez A.T."/>
            <person name="Xiao Y."/>
            <person name="Gibbons J.G."/>
            <person name="Terashima K."/>
            <person name="Hibbett D.S."/>
            <person name="Grigoriev I.V."/>
        </authorList>
    </citation>
    <scope>NUCLEOTIDE SEQUENCE</scope>
    <source>
        <strain evidence="1">TFB7829</strain>
    </source>
</reference>
<comment type="caution">
    <text evidence="1">The sequence shown here is derived from an EMBL/GenBank/DDBJ whole genome shotgun (WGS) entry which is preliminary data.</text>
</comment>
<protein>
    <submittedName>
        <fullName evidence="1">Uncharacterized protein</fullName>
    </submittedName>
</protein>
<name>A0AA38PMI7_9AGAR</name>
<accession>A0AA38PMI7</accession>
<dbReference type="EMBL" id="MU803392">
    <property type="protein sequence ID" value="KAJ3978332.1"/>
    <property type="molecule type" value="Genomic_DNA"/>
</dbReference>
<organism evidence="1 2">
    <name type="scientific">Lentinula detonsa</name>
    <dbReference type="NCBI Taxonomy" id="2804962"/>
    <lineage>
        <taxon>Eukaryota</taxon>
        <taxon>Fungi</taxon>
        <taxon>Dikarya</taxon>
        <taxon>Basidiomycota</taxon>
        <taxon>Agaricomycotina</taxon>
        <taxon>Agaricomycetes</taxon>
        <taxon>Agaricomycetidae</taxon>
        <taxon>Agaricales</taxon>
        <taxon>Marasmiineae</taxon>
        <taxon>Omphalotaceae</taxon>
        <taxon>Lentinula</taxon>
    </lineage>
</organism>
<sequence>MREYWFRASSSELAFWGNIRLGTATILQISPIGGGQTGQSNTTPSQVKELRSSEHWISSWGPSFLATSNGRSGNSPMGGSSKGSANDGVGVYIMFVDRLWNE</sequence>
<gene>
    <name evidence="1" type="ORF">F5890DRAFT_1560543</name>
</gene>